<dbReference type="EMBL" id="FNDJ01000011">
    <property type="protein sequence ID" value="SDJ55282.1"/>
    <property type="molecule type" value="Genomic_DNA"/>
</dbReference>
<dbReference type="Gene3D" id="3.40.50.720">
    <property type="entry name" value="NAD(P)-binding Rossmann-like Domain"/>
    <property type="match status" value="1"/>
</dbReference>
<dbReference type="InterPro" id="IPR000683">
    <property type="entry name" value="Gfo/Idh/MocA-like_OxRdtase_N"/>
</dbReference>
<dbReference type="AlphaFoldDB" id="A0A1G8UN70"/>
<dbReference type="Pfam" id="PF01408">
    <property type="entry name" value="GFO_IDH_MocA"/>
    <property type="match status" value="1"/>
</dbReference>
<feature type="domain" description="Gfo/Idh/MocA-like oxidoreductase C-terminal" evidence="3">
    <location>
        <begin position="136"/>
        <end position="417"/>
    </location>
</feature>
<dbReference type="GO" id="GO:0000166">
    <property type="term" value="F:nucleotide binding"/>
    <property type="evidence" value="ECO:0007669"/>
    <property type="project" value="InterPro"/>
</dbReference>
<keyword evidence="5" id="KW-1185">Reference proteome</keyword>
<dbReference type="InterPro" id="IPR051450">
    <property type="entry name" value="Gfo/Idh/MocA_Oxidoreductases"/>
</dbReference>
<dbReference type="Gene3D" id="3.30.360.10">
    <property type="entry name" value="Dihydrodipicolinate Reductase, domain 2"/>
    <property type="match status" value="1"/>
</dbReference>
<sequence>MRYAFVGLGHRAQMYVNALLGEWRDAGTIVALCDTNRTRMDHYAERIGHEVPRFAPAEFDKLLELADAVIVTTVDATHARYVVAALDAGRDVIVEKPLTVDAEGCAAIAAAAERSTGKLIVTFNYRYSPRNSAVRRLLMEGAIGEVTTVHFEWTLDTIHGADYFRRWHRDRANSGSLLVHKATHHFDLINWWLGSAPETVFAQTDLRFYGAENARKRGLGERPERGQGAPGLGTDPFILDISKDPRLKALYLDAEHEDGYFRDQDVFGEGITIDDNMSVLVRYANRAVMTYSLHAHAPWEGYRVAFNGTEGRLELDVVEREWTPPHAAIDPSAAAKEPTGSSERLTLHRHWSRPEEVPIEVGEGGHGGGDRLLLNDVFRGPDNDPLARQAGYRDGIRSVLTGVAATTSARTGVPVHLTDDGTRLR</sequence>
<gene>
    <name evidence="4" type="ORF">SAMN05421869_11144</name>
</gene>
<dbReference type="InterPro" id="IPR004104">
    <property type="entry name" value="Gfo/Idh/MocA-like_OxRdtase_C"/>
</dbReference>
<dbReference type="RefSeq" id="WP_090935203.1">
    <property type="nucleotide sequence ID" value="NZ_FNDJ01000011.1"/>
</dbReference>
<reference evidence="4 5" key="1">
    <citation type="submission" date="2016-10" db="EMBL/GenBank/DDBJ databases">
        <authorList>
            <person name="de Groot N.N."/>
        </authorList>
    </citation>
    <scope>NUCLEOTIDE SEQUENCE [LARGE SCALE GENOMIC DNA]</scope>
    <source>
        <strain evidence="4 5">CGMCC 4.6533</strain>
    </source>
</reference>
<dbReference type="STRING" id="633440.SAMN05421869_11144"/>
<name>A0A1G8UN70_9ACTN</name>
<evidence type="ECO:0000259" key="3">
    <source>
        <dbReference type="Pfam" id="PF02894"/>
    </source>
</evidence>
<dbReference type="SUPFAM" id="SSF51735">
    <property type="entry name" value="NAD(P)-binding Rossmann-fold domains"/>
    <property type="match status" value="1"/>
</dbReference>
<dbReference type="PANTHER" id="PTHR43377">
    <property type="entry name" value="BILIVERDIN REDUCTASE A"/>
    <property type="match status" value="1"/>
</dbReference>
<dbReference type="InterPro" id="IPR036291">
    <property type="entry name" value="NAD(P)-bd_dom_sf"/>
</dbReference>
<feature type="domain" description="Gfo/Idh/MocA-like oxidoreductase N-terminal" evidence="2">
    <location>
        <begin position="1"/>
        <end position="122"/>
    </location>
</feature>
<evidence type="ECO:0000256" key="1">
    <source>
        <dbReference type="ARBA" id="ARBA00010928"/>
    </source>
</evidence>
<organism evidence="4 5">
    <name type="scientific">Nonomuraea jiangxiensis</name>
    <dbReference type="NCBI Taxonomy" id="633440"/>
    <lineage>
        <taxon>Bacteria</taxon>
        <taxon>Bacillati</taxon>
        <taxon>Actinomycetota</taxon>
        <taxon>Actinomycetes</taxon>
        <taxon>Streptosporangiales</taxon>
        <taxon>Streptosporangiaceae</taxon>
        <taxon>Nonomuraea</taxon>
    </lineage>
</organism>
<comment type="similarity">
    <text evidence="1">Belongs to the Gfo/Idh/MocA family.</text>
</comment>
<dbReference type="OrthoDB" id="103047at2"/>
<dbReference type="Pfam" id="PF02894">
    <property type="entry name" value="GFO_IDH_MocA_C"/>
    <property type="match status" value="1"/>
</dbReference>
<dbReference type="PANTHER" id="PTHR43377:SF2">
    <property type="entry name" value="BINDING ROSSMANN FOLD OXIDOREDUCTASE, PUTATIVE (AFU_ORTHOLOGUE AFUA_4G00560)-RELATED"/>
    <property type="match status" value="1"/>
</dbReference>
<dbReference type="SUPFAM" id="SSF55347">
    <property type="entry name" value="Glyceraldehyde-3-phosphate dehydrogenase-like, C-terminal domain"/>
    <property type="match status" value="1"/>
</dbReference>
<evidence type="ECO:0000313" key="4">
    <source>
        <dbReference type="EMBL" id="SDJ55282.1"/>
    </source>
</evidence>
<protein>
    <submittedName>
        <fullName evidence="4">Oxidoreductase family, NAD-binding Rossmann fold</fullName>
    </submittedName>
</protein>
<proteinExistence type="inferred from homology"/>
<dbReference type="Proteomes" id="UP000199202">
    <property type="component" value="Unassembled WGS sequence"/>
</dbReference>
<evidence type="ECO:0000259" key="2">
    <source>
        <dbReference type="Pfam" id="PF01408"/>
    </source>
</evidence>
<evidence type="ECO:0000313" key="5">
    <source>
        <dbReference type="Proteomes" id="UP000199202"/>
    </source>
</evidence>
<accession>A0A1G8UN70</accession>